<evidence type="ECO:0000256" key="1">
    <source>
        <dbReference type="ARBA" id="ARBA00004196"/>
    </source>
</evidence>
<dbReference type="RefSeq" id="WP_326509639.1">
    <property type="nucleotide sequence ID" value="NZ_JAWIIV010000041.1"/>
</dbReference>
<feature type="region of interest" description="Disordered" evidence="4">
    <location>
        <begin position="351"/>
        <end position="385"/>
    </location>
</feature>
<dbReference type="PANTHER" id="PTHR32347:SF14">
    <property type="entry name" value="EFFLUX SYSTEM COMPONENT YKNX-RELATED"/>
    <property type="match status" value="1"/>
</dbReference>
<feature type="coiled-coil region" evidence="3">
    <location>
        <begin position="100"/>
        <end position="148"/>
    </location>
</feature>
<dbReference type="SUPFAM" id="SSF111369">
    <property type="entry name" value="HlyD-like secretion proteins"/>
    <property type="match status" value="2"/>
</dbReference>
<evidence type="ECO:0000313" key="9">
    <source>
        <dbReference type="Proteomes" id="UP001352263"/>
    </source>
</evidence>
<feature type="domain" description="Multidrug resistance protein MdtA-like barrel-sandwich hybrid" evidence="6">
    <location>
        <begin position="60"/>
        <end position="240"/>
    </location>
</feature>
<feature type="region of interest" description="Disordered" evidence="4">
    <location>
        <begin position="510"/>
        <end position="530"/>
    </location>
</feature>
<evidence type="ECO:0000256" key="5">
    <source>
        <dbReference type="SAM" id="Phobius"/>
    </source>
</evidence>
<protein>
    <submittedName>
        <fullName evidence="8">Efflux RND transporter periplasmic adaptor subunit</fullName>
    </submittedName>
</protein>
<evidence type="ECO:0000259" key="6">
    <source>
        <dbReference type="Pfam" id="PF25917"/>
    </source>
</evidence>
<dbReference type="InterPro" id="IPR058792">
    <property type="entry name" value="Beta-barrel_RND_2"/>
</dbReference>
<dbReference type="InterPro" id="IPR058625">
    <property type="entry name" value="MdtA-like_BSH"/>
</dbReference>
<evidence type="ECO:0000256" key="4">
    <source>
        <dbReference type="SAM" id="MobiDB-lite"/>
    </source>
</evidence>
<dbReference type="Gene3D" id="2.40.50.100">
    <property type="match status" value="2"/>
</dbReference>
<feature type="compositionally biased region" description="Low complexity" evidence="4">
    <location>
        <begin position="351"/>
        <end position="365"/>
    </location>
</feature>
<dbReference type="Gene3D" id="1.10.287.470">
    <property type="entry name" value="Helix hairpin bin"/>
    <property type="match status" value="1"/>
</dbReference>
<sequence>MNLLKRGSLLSLIILLLAAGGGYWYWQKRNAGPEYRTTKIERGTITASVSATGTLSPVVQVQVGSQVSGQLRDVLVDFNSEVKQGQIIARIDPQTFEYRVKQAQADVDAARAQILTQQANIAAQRALVAKAEVDLAQAKRDLDRKTQLVDKGFISGAERETAQAVYNSAVQQLNTARAQADVSAANLRNAQAVVKQREAQLAQANIDLGRTEIRAPVNGIVIKRSVERGQTVAASLQAPELFIIAESLADMQVDTSIDESEIGRVRTGQKATFTVDAFPGRSFEGTVKQIRKASQNVSNVVTYTAVISAANPAQELLPGMTANVRVVTDSRSDVLKVANAALRFRPAGANAAERGANAPAAAPREGNGGNGNNGAGPGGQMRAQRERLERELALSDTQKSKLDGIYAGMREKFAGLRDAPEEERRGMAERNRSELRAQIMEILDAEQKKKYEQILAETDGRRGGNARGRIYALDEKNQPQAIEVRLGLSDGTATEVISPDVREGMEIITNAVQPQGDASKSRASRGPRMF</sequence>
<keyword evidence="2 3" id="KW-0175">Coiled coil</keyword>
<comment type="caution">
    <text evidence="8">The sequence shown here is derived from an EMBL/GenBank/DDBJ whole genome shotgun (WGS) entry which is preliminary data.</text>
</comment>
<dbReference type="Gene3D" id="2.40.30.170">
    <property type="match status" value="1"/>
</dbReference>
<dbReference type="Proteomes" id="UP001352263">
    <property type="component" value="Unassembled WGS sequence"/>
</dbReference>
<dbReference type="EMBL" id="JAWIIV010000041">
    <property type="protein sequence ID" value="MEC4723014.1"/>
    <property type="molecule type" value="Genomic_DNA"/>
</dbReference>
<evidence type="ECO:0000259" key="7">
    <source>
        <dbReference type="Pfam" id="PF25954"/>
    </source>
</evidence>
<reference evidence="8 9" key="1">
    <citation type="submission" date="2023-10" db="EMBL/GenBank/DDBJ databases">
        <title>Noviherbaspirillum sp. CPCC 100848 genome assembly.</title>
        <authorList>
            <person name="Li X.Y."/>
            <person name="Fang X.M."/>
        </authorList>
    </citation>
    <scope>NUCLEOTIDE SEQUENCE [LARGE SCALE GENOMIC DNA]</scope>
    <source>
        <strain evidence="8 9">CPCC 100848</strain>
    </source>
</reference>
<keyword evidence="5" id="KW-0472">Membrane</keyword>
<dbReference type="InterPro" id="IPR050465">
    <property type="entry name" value="UPF0194_transport"/>
</dbReference>
<accession>A0ABU6JIY1</accession>
<name>A0ABU6JIY1_9BURK</name>
<feature type="domain" description="CusB-like beta-barrel" evidence="7">
    <location>
        <begin position="254"/>
        <end position="328"/>
    </location>
</feature>
<feature type="compositionally biased region" description="Gly residues" evidence="4">
    <location>
        <begin position="366"/>
        <end position="379"/>
    </location>
</feature>
<keyword evidence="5" id="KW-0812">Transmembrane</keyword>
<evidence type="ECO:0000313" key="8">
    <source>
        <dbReference type="EMBL" id="MEC4723014.1"/>
    </source>
</evidence>
<evidence type="ECO:0000256" key="3">
    <source>
        <dbReference type="SAM" id="Coils"/>
    </source>
</evidence>
<keyword evidence="9" id="KW-1185">Reference proteome</keyword>
<proteinExistence type="predicted"/>
<dbReference type="PANTHER" id="PTHR32347">
    <property type="entry name" value="EFFLUX SYSTEM COMPONENT YKNX-RELATED"/>
    <property type="match status" value="1"/>
</dbReference>
<organism evidence="8 9">
    <name type="scientific">Noviherbaspirillum album</name>
    <dbReference type="NCBI Taxonomy" id="3080276"/>
    <lineage>
        <taxon>Bacteria</taxon>
        <taxon>Pseudomonadati</taxon>
        <taxon>Pseudomonadota</taxon>
        <taxon>Betaproteobacteria</taxon>
        <taxon>Burkholderiales</taxon>
        <taxon>Oxalobacteraceae</taxon>
        <taxon>Noviherbaspirillum</taxon>
    </lineage>
</organism>
<dbReference type="Pfam" id="PF25917">
    <property type="entry name" value="BSH_RND"/>
    <property type="match status" value="1"/>
</dbReference>
<keyword evidence="5" id="KW-1133">Transmembrane helix</keyword>
<gene>
    <name evidence="8" type="ORF">RY831_28030</name>
</gene>
<feature type="transmembrane region" description="Helical" evidence="5">
    <location>
        <begin position="7"/>
        <end position="26"/>
    </location>
</feature>
<evidence type="ECO:0000256" key="2">
    <source>
        <dbReference type="ARBA" id="ARBA00023054"/>
    </source>
</evidence>
<dbReference type="Pfam" id="PF25954">
    <property type="entry name" value="Beta-barrel_RND_2"/>
    <property type="match status" value="1"/>
</dbReference>
<comment type="subcellular location">
    <subcellularLocation>
        <location evidence="1">Cell envelope</location>
    </subcellularLocation>
</comment>